<sequence length="144" mass="16759">MEELDPIKLKAELDQFKKEKEKIRQLMGQIGGKDAEKQDRLVNRIFILAIAMLAINDFVNHLLHIKDPLIPPLFSLEIAVLLVSIKIIWMMHKSTKVEHFQFWILNSIEYRLNDVAKQLRHLEKTVEKYHTGENEGDAQDEATG</sequence>
<dbReference type="RefSeq" id="WP_136079979.1">
    <property type="nucleotide sequence ID" value="NZ_CAAHFG010000001.1"/>
</dbReference>
<keyword evidence="1" id="KW-1133">Transmembrane helix</keyword>
<keyword evidence="1" id="KW-0812">Transmembrane</keyword>
<organism evidence="2 3">
    <name type="scientific">Pontiella desulfatans</name>
    <dbReference type="NCBI Taxonomy" id="2750659"/>
    <lineage>
        <taxon>Bacteria</taxon>
        <taxon>Pseudomonadati</taxon>
        <taxon>Kiritimatiellota</taxon>
        <taxon>Kiritimatiellia</taxon>
        <taxon>Kiritimatiellales</taxon>
        <taxon>Pontiellaceae</taxon>
        <taxon>Pontiella</taxon>
    </lineage>
</organism>
<name>A0A6C2U3Q3_PONDE</name>
<evidence type="ECO:0000256" key="1">
    <source>
        <dbReference type="SAM" id="Phobius"/>
    </source>
</evidence>
<evidence type="ECO:0000313" key="2">
    <source>
        <dbReference type="EMBL" id="VGO14505.1"/>
    </source>
</evidence>
<feature type="transmembrane region" description="Helical" evidence="1">
    <location>
        <begin position="45"/>
        <end position="63"/>
    </location>
</feature>
<reference evidence="2 3" key="1">
    <citation type="submission" date="2019-04" db="EMBL/GenBank/DDBJ databases">
        <authorList>
            <person name="Van Vliet M D."/>
        </authorList>
    </citation>
    <scope>NUCLEOTIDE SEQUENCE [LARGE SCALE GENOMIC DNA]</scope>
    <source>
        <strain evidence="2 3">F1</strain>
    </source>
</reference>
<evidence type="ECO:0000313" key="3">
    <source>
        <dbReference type="Proteomes" id="UP000366872"/>
    </source>
</evidence>
<dbReference type="AlphaFoldDB" id="A0A6C2U3Q3"/>
<feature type="transmembrane region" description="Helical" evidence="1">
    <location>
        <begin position="69"/>
        <end position="89"/>
    </location>
</feature>
<keyword evidence="1" id="KW-0472">Membrane</keyword>
<gene>
    <name evidence="2" type="ORF">PDESU_03067</name>
</gene>
<proteinExistence type="predicted"/>
<protein>
    <submittedName>
        <fullName evidence="2">Uncharacterized protein</fullName>
    </submittedName>
</protein>
<accession>A0A6C2U3Q3</accession>
<dbReference type="Proteomes" id="UP000366872">
    <property type="component" value="Unassembled WGS sequence"/>
</dbReference>
<keyword evidence="3" id="KW-1185">Reference proteome</keyword>
<dbReference type="EMBL" id="CAAHFG010000001">
    <property type="protein sequence ID" value="VGO14505.1"/>
    <property type="molecule type" value="Genomic_DNA"/>
</dbReference>